<dbReference type="GeneID" id="107070115"/>
<keyword evidence="1" id="KW-1185">Reference proteome</keyword>
<proteinExistence type="predicted"/>
<dbReference type="Proteomes" id="UP000694924">
    <property type="component" value="Unplaced"/>
</dbReference>
<organism evidence="1 2">
    <name type="scientific">Polistes dominula</name>
    <name type="common">European paper wasp</name>
    <name type="synonym">Vespa dominula</name>
    <dbReference type="NCBI Taxonomy" id="743375"/>
    <lineage>
        <taxon>Eukaryota</taxon>
        <taxon>Metazoa</taxon>
        <taxon>Ecdysozoa</taxon>
        <taxon>Arthropoda</taxon>
        <taxon>Hexapoda</taxon>
        <taxon>Insecta</taxon>
        <taxon>Pterygota</taxon>
        <taxon>Neoptera</taxon>
        <taxon>Endopterygota</taxon>
        <taxon>Hymenoptera</taxon>
        <taxon>Apocrita</taxon>
        <taxon>Aculeata</taxon>
        <taxon>Vespoidea</taxon>
        <taxon>Vespidae</taxon>
        <taxon>Polistinae</taxon>
        <taxon>Polistini</taxon>
        <taxon>Polistes</taxon>
    </lineage>
</organism>
<gene>
    <name evidence="2" type="primary">LOC107070115</name>
</gene>
<accession>A0ABM1ITG3</accession>
<evidence type="ECO:0000313" key="1">
    <source>
        <dbReference type="Proteomes" id="UP000694924"/>
    </source>
</evidence>
<dbReference type="RefSeq" id="XP_015183500.1">
    <property type="nucleotide sequence ID" value="XM_015328014.1"/>
</dbReference>
<name>A0ABM1ITG3_POLDO</name>
<evidence type="ECO:0000313" key="2">
    <source>
        <dbReference type="RefSeq" id="XP_015183500.1"/>
    </source>
</evidence>
<sequence length="337" mass="39099">MKNIENLIETEAKFLINNLNLLVPLCKVLRLSGNSKDFYPNNLNNEIVNCNKKYNIITAVHILKLYSNMYFSEANVLKRLVEDIMESLSLINKTFQVKSNTIYKKHIYKSKYIDGFLWSICILNYKLTDVQLLEIINYINNIQSFIYDEPKELLRILLSLWILGYKAEFMIQECIKRNIFLQAYNNKFWKIRASLCLLLNTIQIESPNIKLPNDLITDVYVALKIQKSVKIVCTIVSGLSKEMKLQNVLINSPAKGIYIPGVSFDHLTLGSFHIDLLNDITCLRYSKIPHGLLNLKLRLIKQLGYQSILIDENDLEDTIVAFKNIEKCLNQILNIKQ</sequence>
<reference evidence="2" key="1">
    <citation type="submission" date="2025-08" db="UniProtKB">
        <authorList>
            <consortium name="RefSeq"/>
        </authorList>
    </citation>
    <scope>IDENTIFICATION</scope>
    <source>
        <tissue evidence="2">Whole body</tissue>
    </source>
</reference>
<protein>
    <submittedName>
        <fullName evidence="2">Uncharacterized protein LOC107070115</fullName>
    </submittedName>
</protein>